<evidence type="ECO:0008006" key="3">
    <source>
        <dbReference type="Google" id="ProtNLM"/>
    </source>
</evidence>
<dbReference type="PANTHER" id="PTHR31065">
    <property type="entry name" value="PLATZ TRANSCRIPTION FACTOR FAMILY PROTEIN"/>
    <property type="match status" value="1"/>
</dbReference>
<dbReference type="EMBL" id="JACGWM010000014">
    <property type="protein sequence ID" value="KAL0328800.1"/>
    <property type="molecule type" value="Genomic_DNA"/>
</dbReference>
<proteinExistence type="predicted"/>
<name>A0AAW2MBC5_9LAMI</name>
<accession>A0AAW2MBC5</accession>
<feature type="compositionally biased region" description="Basic residues" evidence="1">
    <location>
        <begin position="195"/>
        <end position="204"/>
    </location>
</feature>
<comment type="caution">
    <text evidence="2">The sequence shown here is derived from an EMBL/GenBank/DDBJ whole genome shotgun (WGS) entry which is preliminary data.</text>
</comment>
<feature type="compositionally biased region" description="Basic residues" evidence="1">
    <location>
        <begin position="174"/>
        <end position="183"/>
    </location>
</feature>
<evidence type="ECO:0000256" key="1">
    <source>
        <dbReference type="SAM" id="MobiDB-lite"/>
    </source>
</evidence>
<reference evidence="2" key="1">
    <citation type="submission" date="2020-06" db="EMBL/GenBank/DDBJ databases">
        <authorList>
            <person name="Li T."/>
            <person name="Hu X."/>
            <person name="Zhang T."/>
            <person name="Song X."/>
            <person name="Zhang H."/>
            <person name="Dai N."/>
            <person name="Sheng W."/>
            <person name="Hou X."/>
            <person name="Wei L."/>
        </authorList>
    </citation>
    <scope>NUCLEOTIDE SEQUENCE</scope>
    <source>
        <strain evidence="2">KEN8</strain>
        <tissue evidence="2">Leaf</tissue>
    </source>
</reference>
<gene>
    <name evidence="2" type="ORF">Scaly_2312600</name>
</gene>
<protein>
    <recommendedName>
        <fullName evidence="3">FLZ-type domain-containing protein</fullName>
    </recommendedName>
</protein>
<organism evidence="2">
    <name type="scientific">Sesamum calycinum</name>
    <dbReference type="NCBI Taxonomy" id="2727403"/>
    <lineage>
        <taxon>Eukaryota</taxon>
        <taxon>Viridiplantae</taxon>
        <taxon>Streptophyta</taxon>
        <taxon>Embryophyta</taxon>
        <taxon>Tracheophyta</taxon>
        <taxon>Spermatophyta</taxon>
        <taxon>Magnoliopsida</taxon>
        <taxon>eudicotyledons</taxon>
        <taxon>Gunneridae</taxon>
        <taxon>Pentapetalae</taxon>
        <taxon>asterids</taxon>
        <taxon>lamiids</taxon>
        <taxon>Lamiales</taxon>
        <taxon>Pedaliaceae</taxon>
        <taxon>Sesamum</taxon>
    </lineage>
</organism>
<reference evidence="2" key="2">
    <citation type="journal article" date="2024" name="Plant">
        <title>Genomic evolution and insights into agronomic trait innovations of Sesamum species.</title>
        <authorList>
            <person name="Miao H."/>
            <person name="Wang L."/>
            <person name="Qu L."/>
            <person name="Liu H."/>
            <person name="Sun Y."/>
            <person name="Le M."/>
            <person name="Wang Q."/>
            <person name="Wei S."/>
            <person name="Zheng Y."/>
            <person name="Lin W."/>
            <person name="Duan Y."/>
            <person name="Cao H."/>
            <person name="Xiong S."/>
            <person name="Wang X."/>
            <person name="Wei L."/>
            <person name="Li C."/>
            <person name="Ma Q."/>
            <person name="Ju M."/>
            <person name="Zhao R."/>
            <person name="Li G."/>
            <person name="Mu C."/>
            <person name="Tian Q."/>
            <person name="Mei H."/>
            <person name="Zhang T."/>
            <person name="Gao T."/>
            <person name="Zhang H."/>
        </authorList>
    </citation>
    <scope>NUCLEOTIDE SEQUENCE</scope>
    <source>
        <strain evidence="2">KEN8</strain>
    </source>
</reference>
<dbReference type="PANTHER" id="PTHR31065:SF39">
    <property type="entry name" value="PLATZ TRANSCRIPTION FACTOR FAMILY PROTEIN"/>
    <property type="match status" value="1"/>
</dbReference>
<evidence type="ECO:0000313" key="2">
    <source>
        <dbReference type="EMBL" id="KAL0328800.1"/>
    </source>
</evidence>
<feature type="region of interest" description="Disordered" evidence="1">
    <location>
        <begin position="167"/>
        <end position="211"/>
    </location>
</feature>
<dbReference type="Pfam" id="PF04640">
    <property type="entry name" value="PLATZ"/>
    <property type="match status" value="1"/>
</dbReference>
<sequence length="211" mass="24162">MARVVAPDPVLRRRKMRDAHPQVQHHILRRLHGEPCLRDLLEMPALQTPPGPSHSPSTVISINTFINFLFLDRSSTSNSFGIYFCSKVCSSSGRAAIDIQEIRKYIDVSGIQLYKINDKDIVFLKPNRDGSQDHHAHVPKCQTCRRRIKESNSLFCSIACKRKRKIEIGEQRPMRKRKRKRKSTAGEGECSSGRAMRKRSRKGTPGRAPFW</sequence>
<dbReference type="InterPro" id="IPR006734">
    <property type="entry name" value="PLATZ"/>
</dbReference>
<dbReference type="AlphaFoldDB" id="A0AAW2MBC5"/>